<comment type="caution">
    <text evidence="2">The sequence shown here is derived from an EMBL/GenBank/DDBJ whole genome shotgun (WGS) entry which is preliminary data.</text>
</comment>
<keyword evidence="1" id="KW-0812">Transmembrane</keyword>
<feature type="non-terminal residue" evidence="2">
    <location>
        <position position="118"/>
    </location>
</feature>
<feature type="transmembrane region" description="Helical" evidence="1">
    <location>
        <begin position="27"/>
        <end position="46"/>
    </location>
</feature>
<feature type="non-terminal residue" evidence="2">
    <location>
        <position position="1"/>
    </location>
</feature>
<keyword evidence="1" id="KW-1133">Transmembrane helix</keyword>
<proteinExistence type="predicted"/>
<evidence type="ECO:0000256" key="1">
    <source>
        <dbReference type="SAM" id="Phobius"/>
    </source>
</evidence>
<dbReference type="EMBL" id="BTRK01000005">
    <property type="protein sequence ID" value="GMR55844.1"/>
    <property type="molecule type" value="Genomic_DNA"/>
</dbReference>
<dbReference type="Proteomes" id="UP001328107">
    <property type="component" value="Unassembled WGS sequence"/>
</dbReference>
<name>A0AAN5I8X9_9BILA</name>
<gene>
    <name evidence="2" type="ORF">PMAYCL1PPCAC_26039</name>
</gene>
<sequence>WIFPIIPSILIHVIYYHKAFRRGEKRFAEHFFFYQVAVTSIQWILFLTNGDVSRFIVIPLFVLLASCIALYHCSRQIIVGNNYSGTGVLPTTLDASNLNNAKRNMPSEIPAFAIMPKG</sequence>
<organism evidence="2 3">
    <name type="scientific">Pristionchus mayeri</name>
    <dbReference type="NCBI Taxonomy" id="1317129"/>
    <lineage>
        <taxon>Eukaryota</taxon>
        <taxon>Metazoa</taxon>
        <taxon>Ecdysozoa</taxon>
        <taxon>Nematoda</taxon>
        <taxon>Chromadorea</taxon>
        <taxon>Rhabditida</taxon>
        <taxon>Rhabditina</taxon>
        <taxon>Diplogasteromorpha</taxon>
        <taxon>Diplogasteroidea</taxon>
        <taxon>Neodiplogasteridae</taxon>
        <taxon>Pristionchus</taxon>
    </lineage>
</organism>
<keyword evidence="1" id="KW-0472">Membrane</keyword>
<reference evidence="3" key="1">
    <citation type="submission" date="2022-10" db="EMBL/GenBank/DDBJ databases">
        <title>Genome assembly of Pristionchus species.</title>
        <authorList>
            <person name="Yoshida K."/>
            <person name="Sommer R.J."/>
        </authorList>
    </citation>
    <scope>NUCLEOTIDE SEQUENCE [LARGE SCALE GENOMIC DNA]</scope>
    <source>
        <strain evidence="3">RS5460</strain>
    </source>
</reference>
<feature type="transmembrane region" description="Helical" evidence="1">
    <location>
        <begin position="52"/>
        <end position="71"/>
    </location>
</feature>
<protein>
    <submittedName>
        <fullName evidence="2">Uncharacterized protein</fullName>
    </submittedName>
</protein>
<accession>A0AAN5I8X9</accession>
<evidence type="ECO:0000313" key="2">
    <source>
        <dbReference type="EMBL" id="GMR55844.1"/>
    </source>
</evidence>
<dbReference type="AlphaFoldDB" id="A0AAN5I8X9"/>
<keyword evidence="3" id="KW-1185">Reference proteome</keyword>
<evidence type="ECO:0000313" key="3">
    <source>
        <dbReference type="Proteomes" id="UP001328107"/>
    </source>
</evidence>